<dbReference type="Proteomes" id="UP001500943">
    <property type="component" value="Unassembled WGS sequence"/>
</dbReference>
<organism evidence="2 3">
    <name type="scientific">Rhodoglobus aureus</name>
    <dbReference type="NCBI Taxonomy" id="191497"/>
    <lineage>
        <taxon>Bacteria</taxon>
        <taxon>Bacillati</taxon>
        <taxon>Actinomycetota</taxon>
        <taxon>Actinomycetes</taxon>
        <taxon>Micrococcales</taxon>
        <taxon>Microbacteriaceae</taxon>
        <taxon>Rhodoglobus</taxon>
    </lineage>
</organism>
<evidence type="ECO:0000313" key="3">
    <source>
        <dbReference type="Proteomes" id="UP001500943"/>
    </source>
</evidence>
<dbReference type="RefSeq" id="WP_343926144.1">
    <property type="nucleotide sequence ID" value="NZ_BAAAKW010000055.1"/>
</dbReference>
<reference evidence="2 3" key="1">
    <citation type="journal article" date="2019" name="Int. J. Syst. Evol. Microbiol.">
        <title>The Global Catalogue of Microorganisms (GCM) 10K type strain sequencing project: providing services to taxonomists for standard genome sequencing and annotation.</title>
        <authorList>
            <consortium name="The Broad Institute Genomics Platform"/>
            <consortium name="The Broad Institute Genome Sequencing Center for Infectious Disease"/>
            <person name="Wu L."/>
            <person name="Ma J."/>
        </authorList>
    </citation>
    <scope>NUCLEOTIDE SEQUENCE [LARGE SCALE GENOMIC DNA]</scope>
    <source>
        <strain evidence="2 3">JCM 12762</strain>
    </source>
</reference>
<proteinExistence type="predicted"/>
<dbReference type="EMBL" id="BAAAKW010000055">
    <property type="protein sequence ID" value="GAA1224054.1"/>
    <property type="molecule type" value="Genomic_DNA"/>
</dbReference>
<comment type="caution">
    <text evidence="2">The sequence shown here is derived from an EMBL/GenBank/DDBJ whole genome shotgun (WGS) entry which is preliminary data.</text>
</comment>
<protein>
    <recommendedName>
        <fullName evidence="4">MFS transporter</fullName>
    </recommendedName>
</protein>
<evidence type="ECO:0000256" key="1">
    <source>
        <dbReference type="SAM" id="Phobius"/>
    </source>
</evidence>
<feature type="transmembrane region" description="Helical" evidence="1">
    <location>
        <begin position="115"/>
        <end position="136"/>
    </location>
</feature>
<feature type="transmembrane region" description="Helical" evidence="1">
    <location>
        <begin position="35"/>
        <end position="53"/>
    </location>
</feature>
<keyword evidence="1" id="KW-0812">Transmembrane</keyword>
<gene>
    <name evidence="2" type="ORF">GCM10009655_23840</name>
</gene>
<sequence length="192" mass="20421">MHTRAMRVLRGSAAAVFATFAAALSHQLAGGVAPSMFGMTVSLVISIAVCTLLAGRTVSLVRLTIAILASQAMYHTLFNAMLAPQGIARHDMSAMTLDFSSAAQTANSAMSATHLIAAVVTIVMFRYAEVAFWGLLATARLFLARLLTSMTPVRVHGAHLRLPLHAPHVPTFATRFLSAMRYRGPPVATFAA</sequence>
<keyword evidence="1" id="KW-0472">Membrane</keyword>
<name>A0ABN1VYC4_9MICO</name>
<keyword evidence="3" id="KW-1185">Reference proteome</keyword>
<feature type="transmembrane region" description="Helical" evidence="1">
    <location>
        <begin position="60"/>
        <end position="82"/>
    </location>
</feature>
<accession>A0ABN1VYC4</accession>
<keyword evidence="1" id="KW-1133">Transmembrane helix</keyword>
<evidence type="ECO:0000313" key="2">
    <source>
        <dbReference type="EMBL" id="GAA1224054.1"/>
    </source>
</evidence>
<evidence type="ECO:0008006" key="4">
    <source>
        <dbReference type="Google" id="ProtNLM"/>
    </source>
</evidence>